<comment type="caution">
    <text evidence="4">The sequence shown here is derived from an EMBL/GenBank/DDBJ whole genome shotgun (WGS) entry which is preliminary data.</text>
</comment>
<comment type="similarity">
    <text evidence="1 2">Belongs to the BioY family.</text>
</comment>
<accession>A0A9D5R960</accession>
<keyword evidence="5" id="KW-1185">Reference proteome</keyword>
<evidence type="ECO:0000313" key="5">
    <source>
        <dbReference type="Proteomes" id="UP000806542"/>
    </source>
</evidence>
<feature type="transmembrane region" description="Helical" evidence="3">
    <location>
        <begin position="62"/>
        <end position="83"/>
    </location>
</feature>
<gene>
    <name evidence="4" type="ORF">INF28_06705</name>
</gene>
<evidence type="ECO:0000256" key="3">
    <source>
        <dbReference type="SAM" id="Phobius"/>
    </source>
</evidence>
<evidence type="ECO:0000313" key="4">
    <source>
        <dbReference type="EMBL" id="MBE5040149.1"/>
    </source>
</evidence>
<organism evidence="4 5">
    <name type="scientific">Ructibacterium gallinarum</name>
    <dbReference type="NCBI Taxonomy" id="2779355"/>
    <lineage>
        <taxon>Bacteria</taxon>
        <taxon>Bacillati</taxon>
        <taxon>Bacillota</taxon>
        <taxon>Clostridia</taxon>
        <taxon>Eubacteriales</taxon>
        <taxon>Oscillospiraceae</taxon>
        <taxon>Ructibacterium</taxon>
    </lineage>
</organism>
<evidence type="ECO:0000256" key="2">
    <source>
        <dbReference type="PIRNR" id="PIRNR016661"/>
    </source>
</evidence>
<keyword evidence="2 3" id="KW-0472">Membrane</keyword>
<feature type="transmembrane region" description="Helical" evidence="3">
    <location>
        <begin position="113"/>
        <end position="137"/>
    </location>
</feature>
<protein>
    <recommendedName>
        <fullName evidence="2">Biotin transporter</fullName>
    </recommendedName>
</protein>
<reference evidence="4" key="1">
    <citation type="submission" date="2020-10" db="EMBL/GenBank/DDBJ databases">
        <title>ChiBAC.</title>
        <authorList>
            <person name="Zenner C."/>
            <person name="Hitch T.C.A."/>
            <person name="Clavel T."/>
        </authorList>
    </citation>
    <scope>NUCLEOTIDE SEQUENCE</scope>
    <source>
        <strain evidence="4">DSM 107454</strain>
    </source>
</reference>
<keyword evidence="3" id="KW-1133">Transmembrane helix</keyword>
<dbReference type="PANTHER" id="PTHR34295">
    <property type="entry name" value="BIOTIN TRANSPORTER BIOY"/>
    <property type="match status" value="1"/>
</dbReference>
<proteinExistence type="inferred from homology"/>
<dbReference type="EMBL" id="JADCKB010000011">
    <property type="protein sequence ID" value="MBE5040149.1"/>
    <property type="molecule type" value="Genomic_DNA"/>
</dbReference>
<dbReference type="Proteomes" id="UP000806542">
    <property type="component" value="Unassembled WGS sequence"/>
</dbReference>
<dbReference type="Pfam" id="PF02632">
    <property type="entry name" value="BioY"/>
    <property type="match status" value="1"/>
</dbReference>
<dbReference type="PIRSF" id="PIRSF016661">
    <property type="entry name" value="BioY"/>
    <property type="match status" value="1"/>
</dbReference>
<keyword evidence="2" id="KW-1003">Cell membrane</keyword>
<evidence type="ECO:0000256" key="1">
    <source>
        <dbReference type="ARBA" id="ARBA00010692"/>
    </source>
</evidence>
<dbReference type="GO" id="GO:0015225">
    <property type="term" value="F:biotin transmembrane transporter activity"/>
    <property type="evidence" value="ECO:0007669"/>
    <property type="project" value="UniProtKB-UniRule"/>
</dbReference>
<comment type="subcellular location">
    <subcellularLocation>
        <location evidence="2">Cell membrane</location>
        <topology evidence="2">Multi-pass membrane protein</topology>
    </subcellularLocation>
</comment>
<feature type="transmembrane region" description="Helical" evidence="3">
    <location>
        <begin position="32"/>
        <end position="50"/>
    </location>
</feature>
<dbReference type="Gene3D" id="1.10.1760.20">
    <property type="match status" value="1"/>
</dbReference>
<keyword evidence="2" id="KW-0813">Transport</keyword>
<name>A0A9D5R960_9FIRM</name>
<dbReference type="AlphaFoldDB" id="A0A9D5R960"/>
<feature type="transmembrane region" description="Helical" evidence="3">
    <location>
        <begin position="89"/>
        <end position="106"/>
    </location>
</feature>
<dbReference type="PANTHER" id="PTHR34295:SF1">
    <property type="entry name" value="BIOTIN TRANSPORTER BIOY"/>
    <property type="match status" value="1"/>
</dbReference>
<keyword evidence="3" id="KW-0812">Transmembrane</keyword>
<dbReference type="RefSeq" id="WP_226392695.1">
    <property type="nucleotide sequence ID" value="NZ_JADCKB010000011.1"/>
</dbReference>
<dbReference type="InterPro" id="IPR003784">
    <property type="entry name" value="BioY"/>
</dbReference>
<dbReference type="GO" id="GO:0005886">
    <property type="term" value="C:plasma membrane"/>
    <property type="evidence" value="ECO:0007669"/>
    <property type="project" value="UniProtKB-SubCell"/>
</dbReference>
<feature type="transmembrane region" description="Helical" evidence="3">
    <location>
        <begin position="149"/>
        <end position="175"/>
    </location>
</feature>
<sequence>MKRLVLTPQALCMCALFTALIAVGAFIRIPLPVIPFTLQTLFIMLAGLLLGRRGALISCGAYFILGMIGVPIFTQGGGFGYIFKPTFGYLIGFVISAWIIGAVAYYRVQQPSYLRMLMASFAGLAVIYLLGTVYYYFLAVYYMGKTVAVWPLLVSCVFMTLPTDIVSALAAAFLARRLLPWVRRYRVQL</sequence>